<dbReference type="EMBL" id="ALBS01000323">
    <property type="protein sequence ID" value="EJT45597.1"/>
    <property type="molecule type" value="Genomic_DNA"/>
</dbReference>
<dbReference type="PANTHER" id="PTHR15245:SF20">
    <property type="entry name" value="SYMPLEKIN"/>
    <property type="match status" value="1"/>
</dbReference>
<dbReference type="GO" id="GO:0005847">
    <property type="term" value="C:mRNA cleavage and polyadenylation specificity factor complex"/>
    <property type="evidence" value="ECO:0007669"/>
    <property type="project" value="TreeGrafter"/>
</dbReference>
<feature type="compositionally biased region" description="Basic and acidic residues" evidence="4">
    <location>
        <begin position="685"/>
        <end position="717"/>
    </location>
</feature>
<dbReference type="KEGG" id="tasa:A1Q1_05934"/>
<sequence>MSLYADDEDLYPSLPGSTVSAAPTDPLQALAAAVQATPETPEQADALQAAGTRFEDHPDKLPEVIEKLLPMVVEGPDSLLRAWTLDMLALTVGRAGLRTEVKMDELSSQSSRRFIPCSSGISKLYDVFQTSKARILSLVLDPGARPQNVGIKAAAWKYIQRVLLVGVRAGGDPRLQARSNDVSVALIQPGSLLNPAKIEEEANLLRTQLVTQLYGLDDPAILAPIINTFPPLVKQRPALAPLIVQSMAAWTPSAMEAARRPPMQIRSVEKTMRAVMAHIARHPPLVGFSAQLHDALGRQKQRMEMAYAADADARRQRRANMAAARAGKHPLESEAESSGSAAKRARMEVLLGSGDGKGSVMFDVSQLALEPVIDAVVAALGAASDDFLTRACEAGRQAILDDHPDAVQALAPALLRAEDREDAVVNPLEMLDDDDDELLLEPMEDELEQQVTIADFRLPPPEPLPETEKEEVVDFAVRRIWDTGADLSHLADLKISDAPRSAVQPREIWMLLLARISSRGGEDKRKLIGEFVAKDFSSRSKFATVWLNEEWLAKRRGRDNQYDAGLMAILTAYIPTLDAKDTSLSQFLLGLPELPESAIDAIEPLCEDPERMIVGFRALKELAEARPPLRPRAVQTLLQFCTHPERKVRVMAITTVRSWVPNFPMSEAVVKYALGVLKRLATAKVREPPKPEPEEGEDGEKKPETEGEAAEETKPDVEMDSGAEPEPEPEQPEDPDAVQSKYLGEVDQDTVSQYVELPFALSRRDQDLLDDIFALYPKLSPSVQKSVETMLIPLIRSLGPTKKLLEILRTFPNGAERLAFRVVTVLSAEGSGQLLAPVVRQLMAERQVDPRFVIPIINVLDKAEIEAQIPRIVALLDSPEAEDEVRGAFAAALQKMTPADLLVTLHNEQAGLNATKAAIRICFTMTTVFRSDVLANAMQRIVDLHPEQGADALPKVFIRTIIQALKPYKSLVPFVANNIIPKLIGRKIWENPELWEGFSLLIRMLGQASFGALLQMPIEQIRQIIEKQPALKAPLKTFLANKPAARNSLAAIFEEKK</sequence>
<evidence type="ECO:0000256" key="4">
    <source>
        <dbReference type="SAM" id="MobiDB-lite"/>
    </source>
</evidence>
<feature type="domain" description="Symplekin C-terminal" evidence="6">
    <location>
        <begin position="849"/>
        <end position="1027"/>
    </location>
</feature>
<evidence type="ECO:0000256" key="1">
    <source>
        <dbReference type="ARBA" id="ARBA00004123"/>
    </source>
</evidence>
<dbReference type="InterPro" id="IPR011989">
    <property type="entry name" value="ARM-like"/>
</dbReference>
<dbReference type="GO" id="GO:0006397">
    <property type="term" value="P:mRNA processing"/>
    <property type="evidence" value="ECO:0007669"/>
    <property type="project" value="UniProtKB-KW"/>
</dbReference>
<dbReference type="HOGENOM" id="CLU_008962_0_0_1"/>
<reference evidence="7 8" key="1">
    <citation type="journal article" date="2012" name="Eukaryot. Cell">
        <title>Draft genome sequence of CBS 2479, the standard type strain of Trichosporon asahii.</title>
        <authorList>
            <person name="Yang R.Y."/>
            <person name="Li H.T."/>
            <person name="Zhu H."/>
            <person name="Zhou G.P."/>
            <person name="Wang M."/>
            <person name="Wang L."/>
        </authorList>
    </citation>
    <scope>NUCLEOTIDE SEQUENCE [LARGE SCALE GENOMIC DNA]</scope>
    <source>
        <strain evidence="8">ATCC 90039 / CBS 2479 / JCM 2466 / KCTC 7840 / NCYC 2677 / UAMH 7654</strain>
    </source>
</reference>
<dbReference type="Pfam" id="PF12295">
    <property type="entry name" value="Symplekin_C"/>
    <property type="match status" value="1"/>
</dbReference>
<evidence type="ECO:0000256" key="3">
    <source>
        <dbReference type="ARBA" id="ARBA00023242"/>
    </source>
</evidence>
<dbReference type="Gene3D" id="1.25.10.10">
    <property type="entry name" value="Leucine-rich Repeat Variant"/>
    <property type="match status" value="1"/>
</dbReference>
<feature type="region of interest" description="Disordered" evidence="4">
    <location>
        <begin position="685"/>
        <end position="736"/>
    </location>
</feature>
<organism evidence="7 8">
    <name type="scientific">Trichosporon asahii var. asahii (strain ATCC 90039 / CBS 2479 / JCM 2466 / KCTC 7840 / NBRC 103889/ NCYC 2677 / UAMH 7654)</name>
    <name type="common">Yeast</name>
    <dbReference type="NCBI Taxonomy" id="1186058"/>
    <lineage>
        <taxon>Eukaryota</taxon>
        <taxon>Fungi</taxon>
        <taxon>Dikarya</taxon>
        <taxon>Basidiomycota</taxon>
        <taxon>Agaricomycotina</taxon>
        <taxon>Tremellomycetes</taxon>
        <taxon>Trichosporonales</taxon>
        <taxon>Trichosporonaceae</taxon>
        <taxon>Trichosporon</taxon>
    </lineage>
</organism>
<feature type="compositionally biased region" description="Acidic residues" evidence="4">
    <location>
        <begin position="718"/>
        <end position="736"/>
    </location>
</feature>
<dbReference type="InterPro" id="IPR016024">
    <property type="entry name" value="ARM-type_fold"/>
</dbReference>
<dbReference type="OrthoDB" id="331600at2759"/>
<accession>J6ESA1</accession>
<keyword evidence="2" id="KW-0507">mRNA processing</keyword>
<name>J6ESA1_TRIAS</name>
<dbReference type="AlphaFoldDB" id="J6ESA1"/>
<evidence type="ECO:0000259" key="5">
    <source>
        <dbReference type="Pfam" id="PF11935"/>
    </source>
</evidence>
<dbReference type="Proteomes" id="UP000002748">
    <property type="component" value="Unassembled WGS sequence"/>
</dbReference>
<feature type="region of interest" description="Disordered" evidence="4">
    <location>
        <begin position="322"/>
        <end position="342"/>
    </location>
</feature>
<evidence type="ECO:0000259" key="6">
    <source>
        <dbReference type="Pfam" id="PF12295"/>
    </source>
</evidence>
<keyword evidence="3" id="KW-0539">Nucleus</keyword>
<proteinExistence type="predicted"/>
<dbReference type="RefSeq" id="XP_014176618.1">
    <property type="nucleotide sequence ID" value="XM_014321143.1"/>
</dbReference>
<dbReference type="GeneID" id="25989446"/>
<feature type="domain" description="Symplekin/Pta1 N-terminal" evidence="5">
    <location>
        <begin position="120"/>
        <end position="310"/>
    </location>
</feature>
<comment type="subcellular location">
    <subcellularLocation>
        <location evidence="1">Nucleus</location>
    </subcellularLocation>
</comment>
<dbReference type="InterPro" id="IPR032460">
    <property type="entry name" value="Symplekin/Pta1_N"/>
</dbReference>
<evidence type="ECO:0000313" key="7">
    <source>
        <dbReference type="EMBL" id="EJT45597.1"/>
    </source>
</evidence>
<dbReference type="SUPFAM" id="SSF48371">
    <property type="entry name" value="ARM repeat"/>
    <property type="match status" value="1"/>
</dbReference>
<evidence type="ECO:0000256" key="2">
    <source>
        <dbReference type="ARBA" id="ARBA00022664"/>
    </source>
</evidence>
<comment type="caution">
    <text evidence="7">The sequence shown here is derived from an EMBL/GenBank/DDBJ whole genome shotgun (WGS) entry which is preliminary data.</text>
</comment>
<evidence type="ECO:0000313" key="8">
    <source>
        <dbReference type="Proteomes" id="UP000002748"/>
    </source>
</evidence>
<dbReference type="Pfam" id="PF11935">
    <property type="entry name" value="SYMPK_PTA1_N"/>
    <property type="match status" value="1"/>
</dbReference>
<dbReference type="PANTHER" id="PTHR15245">
    <property type="entry name" value="SYMPLEKIN-RELATED"/>
    <property type="match status" value="1"/>
</dbReference>
<evidence type="ECO:0008006" key="9">
    <source>
        <dbReference type="Google" id="ProtNLM"/>
    </source>
</evidence>
<protein>
    <recommendedName>
        <fullName evidence="9">Symplekin</fullName>
    </recommendedName>
</protein>
<dbReference type="VEuPathDB" id="FungiDB:A1Q1_05934"/>
<dbReference type="InterPro" id="IPR021850">
    <property type="entry name" value="Symplekin/Pta1"/>
</dbReference>
<gene>
    <name evidence="7" type="ORF">A1Q1_05934</name>
</gene>
<dbReference type="InterPro" id="IPR022075">
    <property type="entry name" value="Symplekin_C"/>
</dbReference>